<evidence type="ECO:0000256" key="3">
    <source>
        <dbReference type="ARBA" id="ARBA00023186"/>
    </source>
</evidence>
<feature type="compositionally biased region" description="Polar residues" evidence="5">
    <location>
        <begin position="218"/>
        <end position="240"/>
    </location>
</feature>
<dbReference type="InterPro" id="IPR036714">
    <property type="entry name" value="SDH_sf"/>
</dbReference>
<gene>
    <name evidence="6" type="ORF">PV04_09752</name>
</gene>
<protein>
    <recommendedName>
        <fullName evidence="4">Succinate dehydrogenase assembly factor 2, mitochondrial</fullName>
        <shortName evidence="4">SDH assembly factor 2</shortName>
        <shortName evidence="4">SDHAF2</shortName>
    </recommendedName>
</protein>
<evidence type="ECO:0000313" key="6">
    <source>
        <dbReference type="EMBL" id="KIW62860.1"/>
    </source>
</evidence>
<dbReference type="SUPFAM" id="SSF109910">
    <property type="entry name" value="YgfY-like"/>
    <property type="match status" value="1"/>
</dbReference>
<dbReference type="FunFam" id="1.10.150.250:FF:000002">
    <property type="entry name" value="Succinate dehydrogenase assembly factor 2, mitochondrial"/>
    <property type="match status" value="1"/>
</dbReference>
<comment type="subunit">
    <text evidence="4">Interacts with the flavoprotein subunit within the SDH catalytic dimer.</text>
</comment>
<organism evidence="6 7">
    <name type="scientific">Phialophora macrospora</name>
    <dbReference type="NCBI Taxonomy" id="1851006"/>
    <lineage>
        <taxon>Eukaryota</taxon>
        <taxon>Fungi</taxon>
        <taxon>Dikarya</taxon>
        <taxon>Ascomycota</taxon>
        <taxon>Pezizomycotina</taxon>
        <taxon>Eurotiomycetes</taxon>
        <taxon>Chaetothyriomycetidae</taxon>
        <taxon>Chaetothyriales</taxon>
        <taxon>Herpotrichiellaceae</taxon>
        <taxon>Phialophora</taxon>
    </lineage>
</organism>
<dbReference type="PANTHER" id="PTHR12469">
    <property type="entry name" value="PROTEIN EMI5 HOMOLOG, MITOCHONDRIAL"/>
    <property type="match status" value="1"/>
</dbReference>
<sequence length="320" mass="35871">MNCSRVLTKHLATRRLIASASRRCISSTSCRLEGASDNDRFHKNVDEYRKYQIERADNPHMTNTNSTIHNEMPSLGKDAPPPEMISATDPDFVPKDRIPENTDKMTGGTQPGDPKKVSQSEYAVGELEGISFRVEPLRRTGEDLPTMRARLLYQSRKRGTLESDLLLSTFAAENLPSMTRSQLEQYDLFLDENDWDIYYWATQSEANTPTSLEYAEGATTQKKNQTTEYSSPANPGQAQESDAWRQGAPRSGEWAQTVGAFKPAYRPVPQRWKDSEVLSLLRKHVKARSAGGVLENVKETANTKPSGSGLGRMPEVQTFH</sequence>
<dbReference type="Pfam" id="PF03937">
    <property type="entry name" value="Sdh5"/>
    <property type="match status" value="1"/>
</dbReference>
<name>A0A0D2F7C3_9EURO</name>
<dbReference type="AlphaFoldDB" id="A0A0D2F7C3"/>
<dbReference type="GO" id="GO:0006121">
    <property type="term" value="P:mitochondrial electron transport, succinate to ubiquinone"/>
    <property type="evidence" value="ECO:0007669"/>
    <property type="project" value="UniProtKB-UniRule"/>
</dbReference>
<comment type="similarity">
    <text evidence="4">Belongs to the SDHAF2 family.</text>
</comment>
<evidence type="ECO:0000256" key="2">
    <source>
        <dbReference type="ARBA" id="ARBA00023128"/>
    </source>
</evidence>
<comment type="subcellular location">
    <subcellularLocation>
        <location evidence="1 4">Mitochondrion matrix</location>
    </subcellularLocation>
</comment>
<dbReference type="GO" id="GO:0005759">
    <property type="term" value="C:mitochondrial matrix"/>
    <property type="evidence" value="ECO:0007669"/>
    <property type="project" value="UniProtKB-SubCell"/>
</dbReference>
<dbReference type="InterPro" id="IPR028882">
    <property type="entry name" value="SDHAF2"/>
</dbReference>
<feature type="compositionally biased region" description="Basic and acidic residues" evidence="5">
    <location>
        <begin position="92"/>
        <end position="103"/>
    </location>
</feature>
<keyword evidence="2 4" id="KW-0496">Mitochondrion</keyword>
<feature type="region of interest" description="Disordered" evidence="5">
    <location>
        <begin position="216"/>
        <end position="252"/>
    </location>
</feature>
<dbReference type="PANTHER" id="PTHR12469:SF2">
    <property type="entry name" value="SUCCINATE DEHYDROGENASE ASSEMBLY FACTOR 2, MITOCHONDRIAL"/>
    <property type="match status" value="1"/>
</dbReference>
<feature type="region of interest" description="Disordered" evidence="5">
    <location>
        <begin position="89"/>
        <end position="119"/>
    </location>
</feature>
<dbReference type="InterPro" id="IPR005631">
    <property type="entry name" value="SDH"/>
</dbReference>
<evidence type="ECO:0000256" key="4">
    <source>
        <dbReference type="HAMAP-Rule" id="MF_03057"/>
    </source>
</evidence>
<dbReference type="GO" id="GO:0034553">
    <property type="term" value="P:mitochondrial respiratory chain complex II assembly"/>
    <property type="evidence" value="ECO:0007669"/>
    <property type="project" value="TreeGrafter"/>
</dbReference>
<feature type="region of interest" description="Disordered" evidence="5">
    <location>
        <begin position="298"/>
        <end position="320"/>
    </location>
</feature>
<evidence type="ECO:0000313" key="7">
    <source>
        <dbReference type="Proteomes" id="UP000054266"/>
    </source>
</evidence>
<comment type="function">
    <text evidence="4">Plays an essential role in the assembly of succinate dehydrogenase (SDH), an enzyme complex (also referred to as respiratory complex II) that is a component of both the tricarboxylic acid (TCA) cycle and the mitochondrial electron transport chain, and which couples the oxidation of succinate to fumarate with the reduction of ubiquinone (coenzyme Q) to ubiquinol. Required for flavinylation (covalent attachment of FAD) of the flavoprotein subunit of the SDH catalytic dimer.</text>
</comment>
<dbReference type="Proteomes" id="UP000054266">
    <property type="component" value="Unassembled WGS sequence"/>
</dbReference>
<dbReference type="HOGENOM" id="CLU_943336_0_0_1"/>
<evidence type="ECO:0000256" key="5">
    <source>
        <dbReference type="SAM" id="MobiDB-lite"/>
    </source>
</evidence>
<reference evidence="6 7" key="1">
    <citation type="submission" date="2015-01" db="EMBL/GenBank/DDBJ databases">
        <title>The Genome Sequence of Capronia semiimmersa CBS27337.</title>
        <authorList>
            <consortium name="The Broad Institute Genomics Platform"/>
            <person name="Cuomo C."/>
            <person name="de Hoog S."/>
            <person name="Gorbushina A."/>
            <person name="Stielow B."/>
            <person name="Teixiera M."/>
            <person name="Abouelleil A."/>
            <person name="Chapman S.B."/>
            <person name="Priest M."/>
            <person name="Young S.K."/>
            <person name="Wortman J."/>
            <person name="Nusbaum C."/>
            <person name="Birren B."/>
        </authorList>
    </citation>
    <scope>NUCLEOTIDE SEQUENCE [LARGE SCALE GENOMIC DNA]</scope>
    <source>
        <strain evidence="6 7">CBS 27337</strain>
    </source>
</reference>
<accession>A0A0D2F7C3</accession>
<proteinExistence type="inferred from homology"/>
<dbReference type="GO" id="GO:0006099">
    <property type="term" value="P:tricarboxylic acid cycle"/>
    <property type="evidence" value="ECO:0007669"/>
    <property type="project" value="TreeGrafter"/>
</dbReference>
<dbReference type="STRING" id="5601.A0A0D2F7C3"/>
<dbReference type="HAMAP" id="MF_03057">
    <property type="entry name" value="SDHAF2"/>
    <property type="match status" value="1"/>
</dbReference>
<dbReference type="Gene3D" id="1.10.150.250">
    <property type="entry name" value="Flavinator of succinate dehydrogenase"/>
    <property type="match status" value="1"/>
</dbReference>
<dbReference type="EMBL" id="KN846962">
    <property type="protein sequence ID" value="KIW62860.1"/>
    <property type="molecule type" value="Genomic_DNA"/>
</dbReference>
<keyword evidence="3 4" id="KW-0143">Chaperone</keyword>
<evidence type="ECO:0000256" key="1">
    <source>
        <dbReference type="ARBA" id="ARBA00004305"/>
    </source>
</evidence>
<keyword evidence="7" id="KW-1185">Reference proteome</keyword>